<dbReference type="Pfam" id="PF00440">
    <property type="entry name" value="TetR_N"/>
    <property type="match status" value="1"/>
</dbReference>
<dbReference type="PROSITE" id="PS50977">
    <property type="entry name" value="HTH_TETR_2"/>
    <property type="match status" value="1"/>
</dbReference>
<dbReference type="KEGG" id="apre:CNX65_17890"/>
<organism evidence="6 7">
    <name type="scientific">Actinosynnema pretiosum</name>
    <dbReference type="NCBI Taxonomy" id="42197"/>
    <lineage>
        <taxon>Bacteria</taxon>
        <taxon>Bacillati</taxon>
        <taxon>Actinomycetota</taxon>
        <taxon>Actinomycetes</taxon>
        <taxon>Pseudonocardiales</taxon>
        <taxon>Pseudonocardiaceae</taxon>
        <taxon>Actinosynnema</taxon>
    </lineage>
</organism>
<sequence length="267" mass="28858">MVVYAGQGDARRSLSLLWREDAGDQARPGPKQGLTVDSIVDAAIAVADDGGMEALSMRAVGERLGRTAMALYTYVPNKAELVDLMYDRVLAELPGRYDLDDGWRPALGEWACDTRAFYLWHPWVLRVSQARPVLGPNEFASLETLVTILRETGIDRGGLRGIVGALTQFVRGSAQVTADTRGAAKATGVGDEEWWYGRAPLLDAYDLGNRFPMVVWVNEDPPPPVELSGDGPPEGDGYLEREAALSFAAGLEVLLDGIEVAAARARG</sequence>
<accession>A0A290Z7G4</accession>
<dbReference type="PANTHER" id="PTHR30055:SF151">
    <property type="entry name" value="TRANSCRIPTIONAL REGULATORY PROTEIN"/>
    <property type="match status" value="1"/>
</dbReference>
<name>A0A290Z7G4_9PSEU</name>
<feature type="domain" description="HTH tetR-type" evidence="5">
    <location>
        <begin position="33"/>
        <end position="93"/>
    </location>
</feature>
<dbReference type="GO" id="GO:0045892">
    <property type="term" value="P:negative regulation of DNA-templated transcription"/>
    <property type="evidence" value="ECO:0007669"/>
    <property type="project" value="InterPro"/>
</dbReference>
<keyword evidence="1" id="KW-0805">Transcription regulation</keyword>
<evidence type="ECO:0000256" key="1">
    <source>
        <dbReference type="ARBA" id="ARBA00023015"/>
    </source>
</evidence>
<dbReference type="GO" id="GO:0003700">
    <property type="term" value="F:DNA-binding transcription factor activity"/>
    <property type="evidence" value="ECO:0007669"/>
    <property type="project" value="TreeGrafter"/>
</dbReference>
<dbReference type="Gene3D" id="1.10.357.10">
    <property type="entry name" value="Tetracycline Repressor, domain 2"/>
    <property type="match status" value="1"/>
</dbReference>
<dbReference type="Pfam" id="PF02909">
    <property type="entry name" value="TetR_C_1"/>
    <property type="match status" value="1"/>
</dbReference>
<evidence type="ECO:0000256" key="2">
    <source>
        <dbReference type="ARBA" id="ARBA00023125"/>
    </source>
</evidence>
<dbReference type="SUPFAM" id="SSF48498">
    <property type="entry name" value="Tetracyclin repressor-like, C-terminal domain"/>
    <property type="match status" value="1"/>
</dbReference>
<dbReference type="InterPro" id="IPR001647">
    <property type="entry name" value="HTH_TetR"/>
</dbReference>
<evidence type="ECO:0000259" key="5">
    <source>
        <dbReference type="PROSITE" id="PS50977"/>
    </source>
</evidence>
<dbReference type="InterPro" id="IPR004111">
    <property type="entry name" value="Repressor_TetR_C"/>
</dbReference>
<dbReference type="RefSeq" id="WP_096494536.1">
    <property type="nucleotide sequence ID" value="NZ_CP023445.1"/>
</dbReference>
<gene>
    <name evidence="6" type="ORF">CNX65_17890</name>
</gene>
<dbReference type="Proteomes" id="UP000218505">
    <property type="component" value="Chromosome"/>
</dbReference>
<protein>
    <submittedName>
        <fullName evidence="6">TetR family transcriptional regulator</fullName>
    </submittedName>
</protein>
<evidence type="ECO:0000313" key="7">
    <source>
        <dbReference type="Proteomes" id="UP000218505"/>
    </source>
</evidence>
<dbReference type="SUPFAM" id="SSF46689">
    <property type="entry name" value="Homeodomain-like"/>
    <property type="match status" value="1"/>
</dbReference>
<evidence type="ECO:0000313" key="6">
    <source>
        <dbReference type="EMBL" id="ATE54924.1"/>
    </source>
</evidence>
<keyword evidence="2 4" id="KW-0238">DNA-binding</keyword>
<dbReference type="PANTHER" id="PTHR30055">
    <property type="entry name" value="HTH-TYPE TRANSCRIPTIONAL REGULATOR RUTR"/>
    <property type="match status" value="1"/>
</dbReference>
<proteinExistence type="predicted"/>
<evidence type="ECO:0000256" key="4">
    <source>
        <dbReference type="PROSITE-ProRule" id="PRU00335"/>
    </source>
</evidence>
<dbReference type="GO" id="GO:0000976">
    <property type="term" value="F:transcription cis-regulatory region binding"/>
    <property type="evidence" value="ECO:0007669"/>
    <property type="project" value="TreeGrafter"/>
</dbReference>
<evidence type="ECO:0000256" key="3">
    <source>
        <dbReference type="ARBA" id="ARBA00023163"/>
    </source>
</evidence>
<dbReference type="AlphaFoldDB" id="A0A290Z7G4"/>
<reference evidence="6" key="1">
    <citation type="submission" date="2017-09" db="EMBL/GenBank/DDBJ databases">
        <title>Complete Genome Sequence of ansamitocin-producing Bacterium Actinosynnema pretiosum X47.</title>
        <authorList>
            <person name="Cao G."/>
            <person name="Zong G."/>
            <person name="Zhong C."/>
            <person name="Fu J."/>
        </authorList>
    </citation>
    <scope>NUCLEOTIDE SEQUENCE [LARGE SCALE GENOMIC DNA]</scope>
    <source>
        <strain evidence="6">X47</strain>
    </source>
</reference>
<dbReference type="InterPro" id="IPR036271">
    <property type="entry name" value="Tet_transcr_reg_TetR-rel_C_sf"/>
</dbReference>
<keyword evidence="3" id="KW-0804">Transcription</keyword>
<dbReference type="InterPro" id="IPR050109">
    <property type="entry name" value="HTH-type_TetR-like_transc_reg"/>
</dbReference>
<dbReference type="InterPro" id="IPR009057">
    <property type="entry name" value="Homeodomain-like_sf"/>
</dbReference>
<dbReference type="EMBL" id="CP023445">
    <property type="protein sequence ID" value="ATE54924.1"/>
    <property type="molecule type" value="Genomic_DNA"/>
</dbReference>
<keyword evidence="7" id="KW-1185">Reference proteome</keyword>
<dbReference type="Gene3D" id="1.10.10.60">
    <property type="entry name" value="Homeodomain-like"/>
    <property type="match status" value="1"/>
</dbReference>
<feature type="DNA-binding region" description="H-T-H motif" evidence="4">
    <location>
        <begin position="56"/>
        <end position="75"/>
    </location>
</feature>